<dbReference type="InterPro" id="IPR013120">
    <property type="entry name" value="FAR_NAD-bd"/>
</dbReference>
<name>A0A242N1J0_CABSO</name>
<dbReference type="InterPro" id="IPR036291">
    <property type="entry name" value="NAD(P)-bd_dom_sf"/>
</dbReference>
<dbReference type="SUPFAM" id="SSF51735">
    <property type="entry name" value="NAD(P)-binding Rossmann-fold domains"/>
    <property type="match status" value="1"/>
</dbReference>
<protein>
    <submittedName>
        <fullName evidence="2">Nucleoside-diphosphate-sugar epimerase</fullName>
    </submittedName>
</protein>
<dbReference type="Proteomes" id="UP000195221">
    <property type="component" value="Unassembled WGS sequence"/>
</dbReference>
<dbReference type="Gene3D" id="3.40.50.720">
    <property type="entry name" value="NAD(P)-binding Rossmann-like Domain"/>
    <property type="match status" value="1"/>
</dbReference>
<reference evidence="2 3" key="1">
    <citation type="submission" date="2017-03" db="EMBL/GenBank/DDBJ databases">
        <title>Genome analysis of strain PAMC 26577.</title>
        <authorList>
            <person name="Oh H.-M."/>
            <person name="Yang J.-A."/>
        </authorList>
    </citation>
    <scope>NUCLEOTIDE SEQUENCE [LARGE SCALE GENOMIC DNA]</scope>
    <source>
        <strain evidence="2 3">PAMC 26577</strain>
    </source>
</reference>
<proteinExistence type="predicted"/>
<gene>
    <name evidence="2" type="ORF">PAMC26577_07890</name>
</gene>
<dbReference type="EMBL" id="NBTZ01000030">
    <property type="protein sequence ID" value="OTP77541.1"/>
    <property type="molecule type" value="Genomic_DNA"/>
</dbReference>
<feature type="domain" description="Thioester reductase (TE)" evidence="1">
    <location>
        <begin position="6"/>
        <end position="237"/>
    </location>
</feature>
<dbReference type="PANTHER" id="PTHR43245">
    <property type="entry name" value="BIFUNCTIONAL POLYMYXIN RESISTANCE PROTEIN ARNA"/>
    <property type="match status" value="1"/>
</dbReference>
<dbReference type="PANTHER" id="PTHR43245:SF58">
    <property type="entry name" value="BLL5923 PROTEIN"/>
    <property type="match status" value="1"/>
</dbReference>
<accession>A0A242N1J0</accession>
<comment type="caution">
    <text evidence="2">The sequence shown here is derived from an EMBL/GenBank/DDBJ whole genome shotgun (WGS) entry which is preliminary data.</text>
</comment>
<sequence length="366" mass="39634">MASLVLTGATGFIGGNVLVSLVNGGLLDRVVCLVRAADISEAIARLRASAARCGLPRVQAERLSAANVIVGELGGEFCGADLARLRDASHVINCAAMASFSSNPQVLDINVRDTLRFASRFDGSAALQRFLHVSTAMACGTQCGGNVRESAFSQADAGHLVPYTQSKRDAEHLLRSNFPRLPLVVARPSIVVGHTVLGTLPSASIFWVMRVVHGARRFTARAMSRLDVVSGDDCARALMLLAVKPNLAFDLYHVSAGTEAPTIGKILIAMDEATGIHGRRYTICGERDFRKMARDVVGRENSASGRLIEHALRLYAGFAALDYTFDNHRLRDEIGFEPLPFTDYVSECVRTSRGVGIVEQMRWDFK</sequence>
<evidence type="ECO:0000313" key="2">
    <source>
        <dbReference type="EMBL" id="OTP77541.1"/>
    </source>
</evidence>
<dbReference type="InterPro" id="IPR050177">
    <property type="entry name" value="Lipid_A_modif_metabolic_enz"/>
</dbReference>
<dbReference type="AlphaFoldDB" id="A0A242N1J0"/>
<evidence type="ECO:0000259" key="1">
    <source>
        <dbReference type="Pfam" id="PF07993"/>
    </source>
</evidence>
<evidence type="ECO:0000313" key="3">
    <source>
        <dbReference type="Proteomes" id="UP000195221"/>
    </source>
</evidence>
<dbReference type="Pfam" id="PF07993">
    <property type="entry name" value="NAD_binding_4"/>
    <property type="match status" value="1"/>
</dbReference>
<organism evidence="2 3">
    <name type="scientific">Caballeronia sordidicola</name>
    <name type="common">Burkholderia sordidicola</name>
    <dbReference type="NCBI Taxonomy" id="196367"/>
    <lineage>
        <taxon>Bacteria</taxon>
        <taxon>Pseudomonadati</taxon>
        <taxon>Pseudomonadota</taxon>
        <taxon>Betaproteobacteria</taxon>
        <taxon>Burkholderiales</taxon>
        <taxon>Burkholderiaceae</taxon>
        <taxon>Caballeronia</taxon>
    </lineage>
</organism>